<sequence length="612" mass="66626">MAPRREILDSDDEDGDFSPKSDMKEVVDLTQVTTPGRPTPAVPADIWDFPASPEDATKAGSSGVAQTASIKKKVTIKLKKAEKRKSTLSSSIHGPEAELSPGQSPALSVTHSDVRSPPEPRQKRRRVSSSRQAAPNSQEVDLLVIPRSEDKMVSSDSTFVTPVDNSSSIVEDSLKARTTTSLLVVPSTTMTPSQKEEYKFVSLSSSETDRSREQPGLPQIGQAEYLHKSSGSATIKYPTPIEYASSGRREAHPGEYGTAASNRPRRKRNAVHSDPHSSPDIISAPAVIPREKHVVSNWNADEEDDSWMATASMLPPKVRSRGKVVSIPEELQMLSPGAGKAERDPRDRFVEVYLLPEHPDLEGETTHIPKEPGQMKTRGTKRKEVSTEAVAEEALPDTAPPRTEEERVRLDEDVTESPVEPPPKKRRGRPRKEPQSQAIVIDDDPDVFSPDPRETPVPPDGGDETPKPKKKRGRPKKGDAAKSAEKVAPDESHQDKAVGHDITTDVTGGRTSRMTTSCKDTPGIDEQHTGALSERDGNSNLGASPAKAATTEMDAIDNAAKENQVAEAKDKKDAAKERKNGTPGSSQLSKVQYRVGLSRKTRIAPLLKSFRK</sequence>
<proteinExistence type="predicted"/>
<reference evidence="2" key="1">
    <citation type="submission" date="2022-07" db="EMBL/GenBank/DDBJ databases">
        <title>Fungi with potential for degradation of polypropylene.</title>
        <authorList>
            <person name="Gostincar C."/>
        </authorList>
    </citation>
    <scope>NUCLEOTIDE SEQUENCE</scope>
    <source>
        <strain evidence="2">EXF-13287</strain>
    </source>
</reference>
<feature type="compositionally biased region" description="Polar residues" evidence="1">
    <location>
        <begin position="59"/>
        <end position="69"/>
    </location>
</feature>
<feature type="compositionally biased region" description="Basic and acidic residues" evidence="1">
    <location>
        <begin position="402"/>
        <end position="412"/>
    </location>
</feature>
<feature type="region of interest" description="Disordered" evidence="1">
    <location>
        <begin position="1"/>
        <end position="168"/>
    </location>
</feature>
<feature type="region of interest" description="Disordered" evidence="1">
    <location>
        <begin position="187"/>
        <end position="288"/>
    </location>
</feature>
<dbReference type="GO" id="GO:0003677">
    <property type="term" value="F:DNA binding"/>
    <property type="evidence" value="ECO:0007669"/>
    <property type="project" value="InterPro"/>
</dbReference>
<feature type="compositionally biased region" description="Basic and acidic residues" evidence="1">
    <location>
        <begin position="525"/>
        <end position="537"/>
    </location>
</feature>
<evidence type="ECO:0000313" key="3">
    <source>
        <dbReference type="Proteomes" id="UP001174691"/>
    </source>
</evidence>
<dbReference type="Proteomes" id="UP001174691">
    <property type="component" value="Unassembled WGS sequence"/>
</dbReference>
<dbReference type="PRINTS" id="PR00929">
    <property type="entry name" value="ATHOOK"/>
</dbReference>
<dbReference type="AlphaFoldDB" id="A0AA38RS16"/>
<gene>
    <name evidence="2" type="ORF">NKR19_g6286</name>
</gene>
<feature type="compositionally biased region" description="Basic and acidic residues" evidence="1">
    <location>
        <begin position="17"/>
        <end position="27"/>
    </location>
</feature>
<evidence type="ECO:0008006" key="4">
    <source>
        <dbReference type="Google" id="ProtNLM"/>
    </source>
</evidence>
<organism evidence="2 3">
    <name type="scientific">Coniochaeta hoffmannii</name>
    <dbReference type="NCBI Taxonomy" id="91930"/>
    <lineage>
        <taxon>Eukaryota</taxon>
        <taxon>Fungi</taxon>
        <taxon>Dikarya</taxon>
        <taxon>Ascomycota</taxon>
        <taxon>Pezizomycotina</taxon>
        <taxon>Sordariomycetes</taxon>
        <taxon>Sordariomycetidae</taxon>
        <taxon>Coniochaetales</taxon>
        <taxon>Coniochaetaceae</taxon>
        <taxon>Coniochaeta</taxon>
    </lineage>
</organism>
<feature type="compositionally biased region" description="Basic and acidic residues" evidence="1">
    <location>
        <begin position="476"/>
        <end position="503"/>
    </location>
</feature>
<dbReference type="InterPro" id="IPR017956">
    <property type="entry name" value="AT_hook_DNA-bd_motif"/>
</dbReference>
<keyword evidence="3" id="KW-1185">Reference proteome</keyword>
<name>A0AA38RS16_9PEZI</name>
<feature type="compositionally biased region" description="Basic and acidic residues" evidence="1">
    <location>
        <begin position="357"/>
        <end position="370"/>
    </location>
</feature>
<feature type="compositionally biased region" description="Polar residues" evidence="1">
    <location>
        <begin position="504"/>
        <end position="519"/>
    </location>
</feature>
<feature type="compositionally biased region" description="Basic residues" evidence="1">
    <location>
        <begin position="70"/>
        <end position="83"/>
    </location>
</feature>
<feature type="compositionally biased region" description="Basic and acidic residues" evidence="1">
    <location>
        <begin position="567"/>
        <end position="580"/>
    </location>
</feature>
<feature type="compositionally biased region" description="Basic and acidic residues" evidence="1">
    <location>
        <begin position="112"/>
        <end position="121"/>
    </location>
</feature>
<feature type="compositionally biased region" description="Polar residues" evidence="1">
    <location>
        <begin position="154"/>
        <end position="168"/>
    </location>
</feature>
<feature type="region of interest" description="Disordered" evidence="1">
    <location>
        <begin position="561"/>
        <end position="593"/>
    </location>
</feature>
<accession>A0AA38RS16</accession>
<protein>
    <recommendedName>
        <fullName evidence="4">AT hook domain-containing protein</fullName>
    </recommendedName>
</protein>
<evidence type="ECO:0000256" key="1">
    <source>
        <dbReference type="SAM" id="MobiDB-lite"/>
    </source>
</evidence>
<dbReference type="EMBL" id="JANBVN010000095">
    <property type="protein sequence ID" value="KAJ9144834.1"/>
    <property type="molecule type" value="Genomic_DNA"/>
</dbReference>
<feature type="compositionally biased region" description="Polar residues" evidence="1">
    <location>
        <begin position="101"/>
        <end position="111"/>
    </location>
</feature>
<feature type="region of interest" description="Disordered" evidence="1">
    <location>
        <begin position="354"/>
        <end position="548"/>
    </location>
</feature>
<comment type="caution">
    <text evidence="2">The sequence shown here is derived from an EMBL/GenBank/DDBJ whole genome shotgun (WGS) entry which is preliminary data.</text>
</comment>
<evidence type="ECO:0000313" key="2">
    <source>
        <dbReference type="EMBL" id="KAJ9144834.1"/>
    </source>
</evidence>